<dbReference type="GeneID" id="54420056"/>
<organism evidence="2">
    <name type="scientific">Eremomyces bilateralis CBS 781.70</name>
    <dbReference type="NCBI Taxonomy" id="1392243"/>
    <lineage>
        <taxon>Eukaryota</taxon>
        <taxon>Fungi</taxon>
        <taxon>Dikarya</taxon>
        <taxon>Ascomycota</taxon>
        <taxon>Pezizomycotina</taxon>
        <taxon>Dothideomycetes</taxon>
        <taxon>Dothideomycetes incertae sedis</taxon>
        <taxon>Eremomycetales</taxon>
        <taxon>Eremomycetaceae</taxon>
        <taxon>Eremomyces</taxon>
    </lineage>
</organism>
<dbReference type="AlphaFoldDB" id="A0A6G1G2I3"/>
<feature type="compositionally biased region" description="Polar residues" evidence="1">
    <location>
        <begin position="47"/>
        <end position="61"/>
    </location>
</feature>
<reference evidence="4" key="2">
    <citation type="submission" date="2020-04" db="EMBL/GenBank/DDBJ databases">
        <authorList>
            <consortium name="NCBI Genome Project"/>
        </authorList>
    </citation>
    <scope>NUCLEOTIDE SEQUENCE</scope>
    <source>
        <strain evidence="4">CBS 781.70</strain>
    </source>
</reference>
<dbReference type="Proteomes" id="UP000504638">
    <property type="component" value="Unplaced"/>
</dbReference>
<sequence length="105" mass="10937">MANTAAGIDPALSGSHAGAEDDEPGLPVCSAHCLSHINYIGSPVSDALSSPRISNPTSVTRRNGYERSAITTPKPSVRTMLALRSCPDQRGGTISFSTAVLRKTN</sequence>
<gene>
    <name evidence="2 4" type="ORF">P152DRAFT_458546</name>
</gene>
<dbReference type="EMBL" id="ML975158">
    <property type="protein sequence ID" value="KAF1812136.1"/>
    <property type="molecule type" value="Genomic_DNA"/>
</dbReference>
<evidence type="ECO:0000256" key="1">
    <source>
        <dbReference type="SAM" id="MobiDB-lite"/>
    </source>
</evidence>
<name>A0A6G1G2I3_9PEZI</name>
<evidence type="ECO:0000313" key="4">
    <source>
        <dbReference type="RefSeq" id="XP_033533767.1"/>
    </source>
</evidence>
<reference evidence="4" key="3">
    <citation type="submission" date="2025-04" db="UniProtKB">
        <authorList>
            <consortium name="RefSeq"/>
        </authorList>
    </citation>
    <scope>IDENTIFICATION</scope>
    <source>
        <strain evidence="4">CBS 781.70</strain>
    </source>
</reference>
<accession>A0A6G1G2I3</accession>
<feature type="region of interest" description="Disordered" evidence="1">
    <location>
        <begin position="1"/>
        <end position="23"/>
    </location>
</feature>
<evidence type="ECO:0000313" key="2">
    <source>
        <dbReference type="EMBL" id="KAF1812136.1"/>
    </source>
</evidence>
<evidence type="ECO:0000313" key="3">
    <source>
        <dbReference type="Proteomes" id="UP000504638"/>
    </source>
</evidence>
<proteinExistence type="predicted"/>
<dbReference type="RefSeq" id="XP_033533767.1">
    <property type="nucleotide sequence ID" value="XM_033679486.1"/>
</dbReference>
<feature type="region of interest" description="Disordered" evidence="1">
    <location>
        <begin position="45"/>
        <end position="69"/>
    </location>
</feature>
<reference evidence="2 4" key="1">
    <citation type="submission" date="2020-01" db="EMBL/GenBank/DDBJ databases">
        <authorList>
            <consortium name="DOE Joint Genome Institute"/>
            <person name="Haridas S."/>
            <person name="Albert R."/>
            <person name="Binder M."/>
            <person name="Bloem J."/>
            <person name="Labutti K."/>
            <person name="Salamov A."/>
            <person name="Andreopoulos B."/>
            <person name="Baker S.E."/>
            <person name="Barry K."/>
            <person name="Bills G."/>
            <person name="Bluhm B.H."/>
            <person name="Cannon C."/>
            <person name="Castanera R."/>
            <person name="Culley D.E."/>
            <person name="Daum C."/>
            <person name="Ezra D."/>
            <person name="Gonzalez J.B."/>
            <person name="Henrissat B."/>
            <person name="Kuo A."/>
            <person name="Liang C."/>
            <person name="Lipzen A."/>
            <person name="Lutzoni F."/>
            <person name="Magnuson J."/>
            <person name="Mondo S."/>
            <person name="Nolan M."/>
            <person name="Ohm R."/>
            <person name="Pangilinan J."/>
            <person name="Park H.-J."/>
            <person name="Ramirez L."/>
            <person name="Alfaro M."/>
            <person name="Sun H."/>
            <person name="Tritt A."/>
            <person name="Yoshinaga Y."/>
            <person name="Zwiers L.-H."/>
            <person name="Turgeon B.G."/>
            <person name="Goodwin S.B."/>
            <person name="Spatafora J.W."/>
            <person name="Crous P.W."/>
            <person name="Grigoriev I.V."/>
        </authorList>
    </citation>
    <scope>NUCLEOTIDE SEQUENCE</scope>
    <source>
        <strain evidence="2 4">CBS 781.70</strain>
    </source>
</reference>
<keyword evidence="3" id="KW-1185">Reference proteome</keyword>
<protein>
    <submittedName>
        <fullName evidence="2 4">Uncharacterized protein</fullName>
    </submittedName>
</protein>